<dbReference type="OrthoDB" id="1749329at2759"/>
<name>K7LYT6_SOYBN</name>
<dbReference type="SUPFAM" id="SSF54928">
    <property type="entry name" value="RNA-binding domain, RBD"/>
    <property type="match status" value="2"/>
</dbReference>
<dbReference type="InterPro" id="IPR050907">
    <property type="entry name" value="SRSF"/>
</dbReference>
<dbReference type="PaxDb" id="3847-GLYMA13G16137.1"/>
<dbReference type="GO" id="GO:0016607">
    <property type="term" value="C:nuclear speck"/>
    <property type="evidence" value="ECO:0000318"/>
    <property type="project" value="GO_Central"/>
</dbReference>
<reference evidence="7 8" key="1">
    <citation type="journal article" date="2010" name="Nature">
        <title>Genome sequence of the palaeopolyploid soybean.</title>
        <authorList>
            <person name="Schmutz J."/>
            <person name="Cannon S.B."/>
            <person name="Schlueter J."/>
            <person name="Ma J."/>
            <person name="Mitros T."/>
            <person name="Nelson W."/>
            <person name="Hyten D.L."/>
            <person name="Song Q."/>
            <person name="Thelen J.J."/>
            <person name="Cheng J."/>
            <person name="Xu D."/>
            <person name="Hellsten U."/>
            <person name="May G.D."/>
            <person name="Yu Y."/>
            <person name="Sakurai T."/>
            <person name="Umezawa T."/>
            <person name="Bhattacharyya M.K."/>
            <person name="Sandhu D."/>
            <person name="Valliyodan B."/>
            <person name="Lindquist E."/>
            <person name="Peto M."/>
            <person name="Grant D."/>
            <person name="Shu S."/>
            <person name="Goodstein D."/>
            <person name="Barry K."/>
            <person name="Futrell-Griggs M."/>
            <person name="Abernathy B."/>
            <person name="Du J."/>
            <person name="Tian Z."/>
            <person name="Zhu L."/>
            <person name="Gill N."/>
            <person name="Joshi T."/>
            <person name="Libault M."/>
            <person name="Sethuraman A."/>
            <person name="Zhang X.-C."/>
            <person name="Shinozaki K."/>
            <person name="Nguyen H.T."/>
            <person name="Wing R.A."/>
            <person name="Cregan P."/>
            <person name="Specht J."/>
            <person name="Grimwood J."/>
            <person name="Rokhsar D."/>
            <person name="Stacey G."/>
            <person name="Shoemaker R.C."/>
            <person name="Jackson S.A."/>
        </authorList>
    </citation>
    <scope>NUCLEOTIDE SEQUENCE [LARGE SCALE GENOMIC DNA]</scope>
    <source>
        <strain evidence="8">cv. Williams 82</strain>
        <tissue evidence="7">Callus</tissue>
    </source>
</reference>
<dbReference type="Gramene" id="KRH17930">
    <property type="protein sequence ID" value="KRH17930"/>
    <property type="gene ID" value="GLYMA_13G027700"/>
</dbReference>
<keyword evidence="4" id="KW-0694">RNA-binding</keyword>
<dbReference type="EnsemblPlants" id="KRH17930">
    <property type="protein sequence ID" value="KRH17930"/>
    <property type="gene ID" value="GLYMA_13G027700"/>
</dbReference>
<dbReference type="EMBL" id="CM000846">
    <property type="protein sequence ID" value="KRH17930.1"/>
    <property type="molecule type" value="Genomic_DNA"/>
</dbReference>
<dbReference type="Proteomes" id="UP000008827">
    <property type="component" value="Chromosome 13"/>
</dbReference>
<protein>
    <recommendedName>
        <fullName evidence="6">RRM domain-containing protein</fullName>
    </recommendedName>
</protein>
<dbReference type="GO" id="GO:0000381">
    <property type="term" value="P:regulation of alternative mRNA splicing, via spliceosome"/>
    <property type="evidence" value="ECO:0000318"/>
    <property type="project" value="GO_Central"/>
</dbReference>
<evidence type="ECO:0000313" key="7">
    <source>
        <dbReference type="EMBL" id="KRH17930.1"/>
    </source>
</evidence>
<dbReference type="InParanoid" id="K7LYT6"/>
<evidence type="ECO:0000256" key="2">
    <source>
        <dbReference type="ARBA" id="ARBA00022728"/>
    </source>
</evidence>
<dbReference type="CDD" id="cd00590">
    <property type="entry name" value="RRM_SF"/>
    <property type="match status" value="2"/>
</dbReference>
<sequence length="751" mass="88431">MRERERGRARQRERDRTRARERQRESHSERENQRERERQRDHLRERERPNDKRKERQPSSARVQQGVEANKVNHRSQNDQHRCGVAEVANTELMEDDGQRNSHANQHEGQWIQVMDRRKASLKSGSTSRGGSGVLKHSYQRTEIGRLHRVMWRDRLDITSFYFSHFPDGTNEKDLWKKFQEWGRVREVFIPQKKNKNGHRYGFVRFKGVEDVASLERRLDNNIYIQGFSLNMRSVRSFSFLSKSKSNERERKKERERLRERERVRRERNSGRGRDTPRVNRAKCERESLGETSRRSYAENIGRAKLTHSVTNWRDHKDITSLYFSRFAEDITEKDLWYHFKRWGDVREIFIPKRRNLAGRRYGFVRFKGVQDIPYLVKKLDSIVIGGLKLFVNLPKYGREKCRETMGNIQAKPSMDRKQGGEFRNRHAPPISYADALRRNTSREGDQKTFFNPNNQYTSLSVAQIQLEPEDTLWLKEAWVAHLKNPAMYDRVEEELLWETGRDVRTTFMGDDQVLLLGFSEHDANQLINGGRTFLFSSIERWHPNMRVDYRLTWIQCWGIPVQAWNPKHFNQIIVAMGEVVDIYDSVEEKRRVDIARLLIRTQWRPSIQHTVEVMIDGAKFMVHITEESCQGHLGCSRRGGGTQKGHRRRLTPMTPCSIAHPTSTGTTAITLQTYRSWSPVAILTGELLRTPSAPKTEGGQVEYVRRCWNCYPCERVRSRTHRGAPKSSRHGFYPLDIQTGATRWVFTLGP</sequence>
<dbReference type="OMA" id="SHANQHE"/>
<evidence type="ECO:0000256" key="5">
    <source>
        <dbReference type="SAM" id="MobiDB-lite"/>
    </source>
</evidence>
<evidence type="ECO:0000259" key="6">
    <source>
        <dbReference type="PROSITE" id="PS50102"/>
    </source>
</evidence>
<dbReference type="SMR" id="K7LYT6"/>
<organism evidence="7">
    <name type="scientific">Glycine max</name>
    <name type="common">Soybean</name>
    <name type="synonym">Glycine hispida</name>
    <dbReference type="NCBI Taxonomy" id="3847"/>
    <lineage>
        <taxon>Eukaryota</taxon>
        <taxon>Viridiplantae</taxon>
        <taxon>Streptophyta</taxon>
        <taxon>Embryophyta</taxon>
        <taxon>Tracheophyta</taxon>
        <taxon>Spermatophyta</taxon>
        <taxon>Magnoliopsida</taxon>
        <taxon>eudicotyledons</taxon>
        <taxon>Gunneridae</taxon>
        <taxon>Pentapetalae</taxon>
        <taxon>rosids</taxon>
        <taxon>fabids</taxon>
        <taxon>Fabales</taxon>
        <taxon>Fabaceae</taxon>
        <taxon>Papilionoideae</taxon>
        <taxon>50 kb inversion clade</taxon>
        <taxon>NPAAA clade</taxon>
        <taxon>indigoferoid/millettioid clade</taxon>
        <taxon>Phaseoleae</taxon>
        <taxon>Glycine</taxon>
        <taxon>Glycine subgen. Soja</taxon>
    </lineage>
</organism>
<evidence type="ECO:0000313" key="8">
    <source>
        <dbReference type="EnsemblPlants" id="KRH17930"/>
    </source>
</evidence>
<evidence type="ECO:0000256" key="4">
    <source>
        <dbReference type="PROSITE-ProRule" id="PRU00176"/>
    </source>
</evidence>
<feature type="compositionally biased region" description="Basic and acidic residues" evidence="5">
    <location>
        <begin position="1"/>
        <end position="57"/>
    </location>
</feature>
<dbReference type="InterPro" id="IPR000504">
    <property type="entry name" value="RRM_dom"/>
</dbReference>
<dbReference type="HOGENOM" id="CLU_370649_0_0_1"/>
<evidence type="ECO:0000256" key="3">
    <source>
        <dbReference type="ARBA" id="ARBA00023187"/>
    </source>
</evidence>
<dbReference type="PANTHER" id="PTHR23147">
    <property type="entry name" value="SERINE/ARGININE RICH SPLICING FACTOR"/>
    <property type="match status" value="1"/>
</dbReference>
<dbReference type="STRING" id="3847.K7LYT6"/>
<keyword evidence="3" id="KW-0508">mRNA splicing</keyword>
<proteinExistence type="predicted"/>
<dbReference type="GO" id="GO:0003729">
    <property type="term" value="F:mRNA binding"/>
    <property type="evidence" value="ECO:0000318"/>
    <property type="project" value="GO_Central"/>
</dbReference>
<reference evidence="8" key="2">
    <citation type="submission" date="2018-02" db="UniProtKB">
        <authorList>
            <consortium name="EnsemblPlants"/>
        </authorList>
    </citation>
    <scope>IDENTIFICATION</scope>
    <source>
        <strain evidence="8">Williams 82</strain>
    </source>
</reference>
<keyword evidence="9" id="KW-1185">Reference proteome</keyword>
<keyword evidence="1" id="KW-0507">mRNA processing</keyword>
<dbReference type="GO" id="GO:0006397">
    <property type="term" value="P:mRNA processing"/>
    <property type="evidence" value="ECO:0007669"/>
    <property type="project" value="UniProtKB-KW"/>
</dbReference>
<feature type="region of interest" description="Disordered" evidence="5">
    <location>
        <begin position="1"/>
        <end position="82"/>
    </location>
</feature>
<dbReference type="SMART" id="SM00360">
    <property type="entry name" value="RRM"/>
    <property type="match status" value="2"/>
</dbReference>
<feature type="region of interest" description="Disordered" evidence="5">
    <location>
        <begin position="249"/>
        <end position="291"/>
    </location>
</feature>
<keyword evidence="2" id="KW-0747">Spliceosome</keyword>
<accession>K7LYT6</accession>
<dbReference type="Gene3D" id="3.30.70.330">
    <property type="match status" value="2"/>
</dbReference>
<feature type="domain" description="RRM" evidence="6">
    <location>
        <begin position="159"/>
        <end position="237"/>
    </location>
</feature>
<dbReference type="InterPro" id="IPR012677">
    <property type="entry name" value="Nucleotide-bd_a/b_plait_sf"/>
</dbReference>
<dbReference type="PROSITE" id="PS50102">
    <property type="entry name" value="RRM"/>
    <property type="match status" value="2"/>
</dbReference>
<feature type="domain" description="RRM" evidence="6">
    <location>
        <begin position="320"/>
        <end position="397"/>
    </location>
</feature>
<evidence type="ECO:0000313" key="9">
    <source>
        <dbReference type="Proteomes" id="UP000008827"/>
    </source>
</evidence>
<evidence type="ECO:0000256" key="1">
    <source>
        <dbReference type="ARBA" id="ARBA00022664"/>
    </source>
</evidence>
<gene>
    <name evidence="7" type="ORF">GLYMA_13G027700</name>
</gene>
<dbReference type="GO" id="GO:0008380">
    <property type="term" value="P:RNA splicing"/>
    <property type="evidence" value="ECO:0007669"/>
    <property type="project" value="UniProtKB-KW"/>
</dbReference>
<dbReference type="GO" id="GO:0005681">
    <property type="term" value="C:spliceosomal complex"/>
    <property type="evidence" value="ECO:0007669"/>
    <property type="project" value="UniProtKB-KW"/>
</dbReference>
<dbReference type="Pfam" id="PF00076">
    <property type="entry name" value="RRM_1"/>
    <property type="match status" value="2"/>
</dbReference>
<reference evidence="7" key="3">
    <citation type="submission" date="2018-07" db="EMBL/GenBank/DDBJ databases">
        <title>WGS assembly of Glycine max.</title>
        <authorList>
            <person name="Schmutz J."/>
            <person name="Cannon S."/>
            <person name="Schlueter J."/>
            <person name="Ma J."/>
            <person name="Mitros T."/>
            <person name="Nelson W."/>
            <person name="Hyten D."/>
            <person name="Song Q."/>
            <person name="Thelen J."/>
            <person name="Cheng J."/>
            <person name="Xu D."/>
            <person name="Hellsten U."/>
            <person name="May G."/>
            <person name="Yu Y."/>
            <person name="Sakurai T."/>
            <person name="Umezawa T."/>
            <person name="Bhattacharyya M."/>
            <person name="Sandhu D."/>
            <person name="Valliyodan B."/>
            <person name="Lindquist E."/>
            <person name="Peto M."/>
            <person name="Grant D."/>
            <person name="Shu S."/>
            <person name="Goodstein D."/>
            <person name="Barry K."/>
            <person name="Futrell-Griggs M."/>
            <person name="Abernathy B."/>
            <person name="Du J."/>
            <person name="Tian Z."/>
            <person name="Zhu L."/>
            <person name="Gill N."/>
            <person name="Joshi T."/>
            <person name="Libault M."/>
            <person name="Sethuraman A."/>
            <person name="Zhang X."/>
            <person name="Shinozaki K."/>
            <person name="Nguyen H."/>
            <person name="Wing R."/>
            <person name="Cregan P."/>
            <person name="Specht J."/>
            <person name="Grimwood J."/>
            <person name="Rokhsar D."/>
            <person name="Stacey G."/>
            <person name="Shoemaker R."/>
            <person name="Jackson S."/>
        </authorList>
    </citation>
    <scope>NUCLEOTIDE SEQUENCE</scope>
    <source>
        <tissue evidence="7">Callus</tissue>
    </source>
</reference>
<feature type="region of interest" description="Disordered" evidence="5">
    <location>
        <begin position="637"/>
        <end position="662"/>
    </location>
</feature>
<dbReference type="AlphaFoldDB" id="K7LYT6"/>
<dbReference type="InterPro" id="IPR035979">
    <property type="entry name" value="RBD_domain_sf"/>
</dbReference>